<proteinExistence type="predicted"/>
<sequence>MRRNRRTLIIALAFLLVGVAGQFAVRSVAQQNNMGMMGGKNCMMGNRMPQGIDPALLPEPDSTGAGLLTRYCSQCHGIPGPGMHTAKEWPHVVARMNQRMQMMSRKRMMMRIEAPDNSELEILMAYLKKNAQQTIEADKLSGADTPEGLAFQKICAQCHALPDPAQHTSNEWPAVIKRMRKNMSSMGKQLPDQTMTDKILGFLQTYSAK</sequence>
<gene>
    <name evidence="1" type="ORF">MNBD_GAMMA25-680</name>
</gene>
<dbReference type="GO" id="GO:0009055">
    <property type="term" value="F:electron transfer activity"/>
    <property type="evidence" value="ECO:0007669"/>
    <property type="project" value="InterPro"/>
</dbReference>
<name>A0A3B1AYC5_9ZZZZ</name>
<dbReference type="GO" id="GO:0020037">
    <property type="term" value="F:heme binding"/>
    <property type="evidence" value="ECO:0007669"/>
    <property type="project" value="InterPro"/>
</dbReference>
<dbReference type="EMBL" id="UOFY01000030">
    <property type="protein sequence ID" value="VAX08812.1"/>
    <property type="molecule type" value="Genomic_DNA"/>
</dbReference>
<evidence type="ECO:0008006" key="2">
    <source>
        <dbReference type="Google" id="ProtNLM"/>
    </source>
</evidence>
<evidence type="ECO:0000313" key="1">
    <source>
        <dbReference type="EMBL" id="VAX08812.1"/>
    </source>
</evidence>
<reference evidence="1" key="1">
    <citation type="submission" date="2018-06" db="EMBL/GenBank/DDBJ databases">
        <authorList>
            <person name="Zhirakovskaya E."/>
        </authorList>
    </citation>
    <scope>NUCLEOTIDE SEQUENCE</scope>
</reference>
<protein>
    <recommendedName>
        <fullName evidence="2">Cytochrome c domain-containing protein</fullName>
    </recommendedName>
</protein>
<dbReference type="InterPro" id="IPR036909">
    <property type="entry name" value="Cyt_c-like_dom_sf"/>
</dbReference>
<organism evidence="1">
    <name type="scientific">hydrothermal vent metagenome</name>
    <dbReference type="NCBI Taxonomy" id="652676"/>
    <lineage>
        <taxon>unclassified sequences</taxon>
        <taxon>metagenomes</taxon>
        <taxon>ecological metagenomes</taxon>
    </lineage>
</organism>
<accession>A0A3B1AYC5</accession>
<dbReference type="SUPFAM" id="SSF46626">
    <property type="entry name" value="Cytochrome c"/>
    <property type="match status" value="1"/>
</dbReference>
<dbReference type="AlphaFoldDB" id="A0A3B1AYC5"/>